<dbReference type="EMBL" id="CAJVCH010112791">
    <property type="protein sequence ID" value="CAG7724707.1"/>
    <property type="molecule type" value="Genomic_DNA"/>
</dbReference>
<protein>
    <recommendedName>
        <fullName evidence="2">MADF domain-containing protein</fullName>
    </recommendedName>
</protein>
<evidence type="ECO:0000259" key="2">
    <source>
        <dbReference type="PROSITE" id="PS51029"/>
    </source>
</evidence>
<accession>A0A8J2JU42</accession>
<dbReference type="GO" id="GO:0005667">
    <property type="term" value="C:transcription regulator complex"/>
    <property type="evidence" value="ECO:0007669"/>
    <property type="project" value="TreeGrafter"/>
</dbReference>
<dbReference type="InterPro" id="IPR006578">
    <property type="entry name" value="MADF-dom"/>
</dbReference>
<dbReference type="AlphaFoldDB" id="A0A8J2JU42"/>
<dbReference type="GO" id="GO:0006357">
    <property type="term" value="P:regulation of transcription by RNA polymerase II"/>
    <property type="evidence" value="ECO:0007669"/>
    <property type="project" value="TreeGrafter"/>
</dbReference>
<evidence type="ECO:0000313" key="3">
    <source>
        <dbReference type="EMBL" id="CAG7724707.1"/>
    </source>
</evidence>
<gene>
    <name evidence="3" type="ORF">AFUS01_LOCUS13707</name>
</gene>
<feature type="region of interest" description="Disordered" evidence="1">
    <location>
        <begin position="122"/>
        <end position="145"/>
    </location>
</feature>
<sequence>FLYNPSDKSYYNRDVKRAAWEEIANSTNMSAKSAKDKYMSLRGAYSKCKKGLPSGSGRTKKSPEAIKHEAEFIRRMSFSDNFMQKRTSGNYSDSDDSFESPKTSTAPNLLSQDVVALLSSDEDAEEAVNTPRSTQKLNGDGDATISDSRVVKRKRKNHNSHMEKLFEILEKPDDQEDIFAKSVAVSLKKFDETNRALAMMKIQQVLYEITLKASAATPLAYQNLPAPVEIDQRNTHVIC</sequence>
<dbReference type="Proteomes" id="UP000708208">
    <property type="component" value="Unassembled WGS sequence"/>
</dbReference>
<dbReference type="PANTHER" id="PTHR12243:SF67">
    <property type="entry name" value="COREPRESSOR OF PANGOLIN, ISOFORM A-RELATED"/>
    <property type="match status" value="1"/>
</dbReference>
<keyword evidence="4" id="KW-1185">Reference proteome</keyword>
<dbReference type="OrthoDB" id="6147983at2759"/>
<organism evidence="3 4">
    <name type="scientific">Allacma fusca</name>
    <dbReference type="NCBI Taxonomy" id="39272"/>
    <lineage>
        <taxon>Eukaryota</taxon>
        <taxon>Metazoa</taxon>
        <taxon>Ecdysozoa</taxon>
        <taxon>Arthropoda</taxon>
        <taxon>Hexapoda</taxon>
        <taxon>Collembola</taxon>
        <taxon>Symphypleona</taxon>
        <taxon>Sminthuridae</taxon>
        <taxon>Allacma</taxon>
    </lineage>
</organism>
<dbReference type="InterPro" id="IPR039353">
    <property type="entry name" value="TF_Adf1"/>
</dbReference>
<evidence type="ECO:0000313" key="4">
    <source>
        <dbReference type="Proteomes" id="UP000708208"/>
    </source>
</evidence>
<feature type="region of interest" description="Disordered" evidence="1">
    <location>
        <begin position="84"/>
        <end position="106"/>
    </location>
</feature>
<comment type="caution">
    <text evidence="3">The sequence shown here is derived from an EMBL/GenBank/DDBJ whole genome shotgun (WGS) entry which is preliminary data.</text>
</comment>
<dbReference type="PROSITE" id="PS51029">
    <property type="entry name" value="MADF"/>
    <property type="match status" value="1"/>
</dbReference>
<name>A0A8J2JU42_9HEXA</name>
<proteinExistence type="predicted"/>
<dbReference type="Pfam" id="PF10545">
    <property type="entry name" value="MADF_DNA_bdg"/>
    <property type="match status" value="1"/>
</dbReference>
<dbReference type="PANTHER" id="PTHR12243">
    <property type="entry name" value="MADF DOMAIN TRANSCRIPTION FACTOR"/>
    <property type="match status" value="1"/>
</dbReference>
<dbReference type="GO" id="GO:0005634">
    <property type="term" value="C:nucleus"/>
    <property type="evidence" value="ECO:0007669"/>
    <property type="project" value="TreeGrafter"/>
</dbReference>
<evidence type="ECO:0000256" key="1">
    <source>
        <dbReference type="SAM" id="MobiDB-lite"/>
    </source>
</evidence>
<reference evidence="3" key="1">
    <citation type="submission" date="2021-06" db="EMBL/GenBank/DDBJ databases">
        <authorList>
            <person name="Hodson N. C."/>
            <person name="Mongue J. A."/>
            <person name="Jaron S. K."/>
        </authorList>
    </citation>
    <scope>NUCLEOTIDE SEQUENCE</scope>
</reference>
<feature type="domain" description="MADF" evidence="2">
    <location>
        <begin position="1"/>
        <end position="84"/>
    </location>
</feature>
<feature type="non-terminal residue" evidence="3">
    <location>
        <position position="1"/>
    </location>
</feature>